<organism evidence="2 3">
    <name type="scientific">Taxus chinensis</name>
    <name type="common">Chinese yew</name>
    <name type="synonym">Taxus wallichiana var. chinensis</name>
    <dbReference type="NCBI Taxonomy" id="29808"/>
    <lineage>
        <taxon>Eukaryota</taxon>
        <taxon>Viridiplantae</taxon>
        <taxon>Streptophyta</taxon>
        <taxon>Embryophyta</taxon>
        <taxon>Tracheophyta</taxon>
        <taxon>Spermatophyta</taxon>
        <taxon>Pinopsida</taxon>
        <taxon>Pinidae</taxon>
        <taxon>Conifers II</taxon>
        <taxon>Cupressales</taxon>
        <taxon>Taxaceae</taxon>
        <taxon>Taxus</taxon>
    </lineage>
</organism>
<dbReference type="OMA" id="RQYEFPP"/>
<comment type="caution">
    <text evidence="2">The sequence shown here is derived from an EMBL/GenBank/DDBJ whole genome shotgun (WGS) entry which is preliminary data.</text>
</comment>
<name>A0AA38C4Y7_TAXCH</name>
<dbReference type="Pfam" id="PF25072">
    <property type="entry name" value="DUF7796"/>
    <property type="match status" value="1"/>
</dbReference>
<proteinExistence type="predicted"/>
<dbReference type="PANTHER" id="PTHR35112">
    <property type="entry name" value="OS08G0360500 PROTEIN"/>
    <property type="match status" value="1"/>
</dbReference>
<keyword evidence="3" id="KW-1185">Reference proteome</keyword>
<dbReference type="PANTHER" id="PTHR35112:SF1">
    <property type="entry name" value="RING_FYVE_PHD ZINC FINGER SUPERFAMILY PROTEIN"/>
    <property type="match status" value="1"/>
</dbReference>
<dbReference type="InterPro" id="IPR056698">
    <property type="entry name" value="DUF7796"/>
</dbReference>
<evidence type="ECO:0000313" key="3">
    <source>
        <dbReference type="Proteomes" id="UP000824469"/>
    </source>
</evidence>
<feature type="domain" description="DUF7796" evidence="1">
    <location>
        <begin position="61"/>
        <end position="403"/>
    </location>
</feature>
<reference evidence="2 3" key="1">
    <citation type="journal article" date="2021" name="Nat. Plants">
        <title>The Taxus genome provides insights into paclitaxel biosynthesis.</title>
        <authorList>
            <person name="Xiong X."/>
            <person name="Gou J."/>
            <person name="Liao Q."/>
            <person name="Li Y."/>
            <person name="Zhou Q."/>
            <person name="Bi G."/>
            <person name="Li C."/>
            <person name="Du R."/>
            <person name="Wang X."/>
            <person name="Sun T."/>
            <person name="Guo L."/>
            <person name="Liang H."/>
            <person name="Lu P."/>
            <person name="Wu Y."/>
            <person name="Zhang Z."/>
            <person name="Ro D.K."/>
            <person name="Shang Y."/>
            <person name="Huang S."/>
            <person name="Yan J."/>
        </authorList>
    </citation>
    <scope>NUCLEOTIDE SEQUENCE [LARGE SCALE GENOMIC DNA]</scope>
    <source>
        <strain evidence="2">Ta-2019</strain>
    </source>
</reference>
<sequence>MGKWQRQRFRWVILLGLAGVVYILHMQTEHLSLPLVTIQSHLRNYFHDHGVSQKSPPPEIKKNRIAICLVGGARKFDMTGPSLLKYVVNRYNNSDVFLHAPFDKDSYKFSVLKEASSGLASVRIFTPQRINETELHNEVFTALGSPNGLQGLLQYFNLVEGCLTMIKSYQIKHNIKYDWIVRTRVDGYWNGPLPPPGVYSNQKYIVPLGSEYGGLNDRIGIGDMETSEAALSRISLIPLLHERGYRELNSEGAFKHQLDVKGVDYMFKSFPFCVLTEHQYSWPTPIWGCPVASISSKEDLNGAYCRPCTPALKGIDAMNYINENLTRSWSWIMPTPGLELCDAHDSWEENWEQIFDTVADPKFSAVRHKFKNYSLTDCIKDFEVMRQKTVDWDAPPSKTVCKKYFDPSHVLKRRL</sequence>
<protein>
    <recommendedName>
        <fullName evidence="1">DUF7796 domain-containing protein</fullName>
    </recommendedName>
</protein>
<gene>
    <name evidence="2" type="ORF">KI387_042003</name>
</gene>
<dbReference type="AlphaFoldDB" id="A0AA38C4Y7"/>
<evidence type="ECO:0000313" key="2">
    <source>
        <dbReference type="EMBL" id="KAH9292828.1"/>
    </source>
</evidence>
<feature type="non-terminal residue" evidence="2">
    <location>
        <position position="1"/>
    </location>
</feature>
<dbReference type="EMBL" id="JAHRHJ020002231">
    <property type="protein sequence ID" value="KAH9292828.1"/>
    <property type="molecule type" value="Genomic_DNA"/>
</dbReference>
<dbReference type="Proteomes" id="UP000824469">
    <property type="component" value="Unassembled WGS sequence"/>
</dbReference>
<accession>A0AA38C4Y7</accession>
<evidence type="ECO:0000259" key="1">
    <source>
        <dbReference type="Pfam" id="PF25072"/>
    </source>
</evidence>